<dbReference type="Proteomes" id="UP000462055">
    <property type="component" value="Unassembled WGS sequence"/>
</dbReference>
<dbReference type="GO" id="GO:0020037">
    <property type="term" value="F:heme binding"/>
    <property type="evidence" value="ECO:0007669"/>
    <property type="project" value="InterPro"/>
</dbReference>
<comment type="caution">
    <text evidence="3">The sequence shown here is derived from an EMBL/GenBank/DDBJ whole genome shotgun (WGS) entry which is preliminary data.</text>
</comment>
<dbReference type="Gene3D" id="1.10.630.10">
    <property type="entry name" value="Cytochrome P450"/>
    <property type="match status" value="1"/>
</dbReference>
<keyword evidence="2" id="KW-0560">Oxidoreductase</keyword>
<keyword evidence="2" id="KW-0479">Metal-binding</keyword>
<keyword evidence="4" id="KW-1185">Reference proteome</keyword>
<sequence>MTETQVLDRERIRTLFDLRSSYNARAGGDFTADPYPAWRRLRESGPVHEGTVHELTGYPGTALFQGLPEPDRPHYSAFSHAALDQAYRNPEVFASSPEAVDTTTVSGVTNSMLSMGGDQHRRYRALVQPSFVPAKARWWITNWIEETVHSLIDGFAGEGRAELNVDFCAAIPVLTITGGFGIPVGQALDMREALNRPMEIVEMLRPVVAARREAPQDDLISVLVEAELKDEDGTTHRLSDAEIYSFALLLLFAGSGTTWKQMGITLTALLQRPELLAQIKDDRSKLRPAIEEALRWMPTDPMFSRFVTRDVELEGTRLPEGSVLHLCLGAANRDPARWDRPDEYDITRPMRASFAFGGGPHICLGMHVARAEISTGIGALLDRLPNLRLDPDAEPPRYIGMYERGVTEIPVVFG</sequence>
<keyword evidence="2" id="KW-0408">Iron</keyword>
<dbReference type="GO" id="GO:0004497">
    <property type="term" value="F:monooxygenase activity"/>
    <property type="evidence" value="ECO:0007669"/>
    <property type="project" value="UniProtKB-KW"/>
</dbReference>
<dbReference type="InterPro" id="IPR036396">
    <property type="entry name" value="Cyt_P450_sf"/>
</dbReference>
<dbReference type="RefSeq" id="WP_151591987.1">
    <property type="nucleotide sequence ID" value="NZ_WBMS02000003.1"/>
</dbReference>
<dbReference type="SUPFAM" id="SSF48264">
    <property type="entry name" value="Cytochrome P450"/>
    <property type="match status" value="1"/>
</dbReference>
<dbReference type="PANTHER" id="PTHR46696:SF3">
    <property type="entry name" value="PULCHERRIMINIC ACID SYNTHASE"/>
    <property type="match status" value="1"/>
</dbReference>
<dbReference type="Pfam" id="PF00067">
    <property type="entry name" value="p450"/>
    <property type="match status" value="1"/>
</dbReference>
<keyword evidence="2" id="KW-0503">Monooxygenase</keyword>
<dbReference type="GO" id="GO:0005506">
    <property type="term" value="F:iron ion binding"/>
    <property type="evidence" value="ECO:0007669"/>
    <property type="project" value="InterPro"/>
</dbReference>
<keyword evidence="2" id="KW-0349">Heme</keyword>
<reference evidence="3" key="1">
    <citation type="submission" date="2019-12" db="EMBL/GenBank/DDBJ databases">
        <title>Actinomadura physcomitrii sp. nov., a novel actinomycete isolated from moss [Physcomitrium sphaericum (Ludw) Fuernr].</title>
        <authorList>
            <person name="Zhuang X."/>
        </authorList>
    </citation>
    <scope>NUCLEOTIDE SEQUENCE [LARGE SCALE GENOMIC DNA]</scope>
    <source>
        <strain evidence="3">LD22</strain>
    </source>
</reference>
<dbReference type="InterPro" id="IPR017972">
    <property type="entry name" value="Cyt_P450_CS"/>
</dbReference>
<gene>
    <name evidence="3" type="ORF">F8568_005420</name>
</gene>
<dbReference type="AlphaFoldDB" id="A0A6I4M6P2"/>
<evidence type="ECO:0000256" key="1">
    <source>
        <dbReference type="ARBA" id="ARBA00010617"/>
    </source>
</evidence>
<comment type="similarity">
    <text evidence="1 2">Belongs to the cytochrome P450 family.</text>
</comment>
<dbReference type="InterPro" id="IPR002397">
    <property type="entry name" value="Cyt_P450_B"/>
</dbReference>
<dbReference type="InterPro" id="IPR001128">
    <property type="entry name" value="Cyt_P450"/>
</dbReference>
<name>A0A6I4M6P2_9ACTN</name>
<evidence type="ECO:0000313" key="4">
    <source>
        <dbReference type="Proteomes" id="UP000462055"/>
    </source>
</evidence>
<protein>
    <submittedName>
        <fullName evidence="3">Cytochrome P450</fullName>
    </submittedName>
</protein>
<dbReference type="PANTHER" id="PTHR46696">
    <property type="entry name" value="P450, PUTATIVE (EUROFUNG)-RELATED"/>
    <property type="match status" value="1"/>
</dbReference>
<dbReference type="EMBL" id="WBMS02000003">
    <property type="protein sequence ID" value="MVZ99826.1"/>
    <property type="molecule type" value="Genomic_DNA"/>
</dbReference>
<dbReference type="GO" id="GO:0016705">
    <property type="term" value="F:oxidoreductase activity, acting on paired donors, with incorporation or reduction of molecular oxygen"/>
    <property type="evidence" value="ECO:0007669"/>
    <property type="project" value="InterPro"/>
</dbReference>
<dbReference type="PROSITE" id="PS00086">
    <property type="entry name" value="CYTOCHROME_P450"/>
    <property type="match status" value="1"/>
</dbReference>
<evidence type="ECO:0000256" key="2">
    <source>
        <dbReference type="RuleBase" id="RU000461"/>
    </source>
</evidence>
<organism evidence="3 4">
    <name type="scientific">Actinomadura physcomitrii</name>
    <dbReference type="NCBI Taxonomy" id="2650748"/>
    <lineage>
        <taxon>Bacteria</taxon>
        <taxon>Bacillati</taxon>
        <taxon>Actinomycetota</taxon>
        <taxon>Actinomycetes</taxon>
        <taxon>Streptosporangiales</taxon>
        <taxon>Thermomonosporaceae</taxon>
        <taxon>Actinomadura</taxon>
    </lineage>
</organism>
<evidence type="ECO:0000313" key="3">
    <source>
        <dbReference type="EMBL" id="MVZ99826.1"/>
    </source>
</evidence>
<proteinExistence type="inferred from homology"/>
<accession>A0A6I4M6P2</accession>
<dbReference type="PRINTS" id="PR00359">
    <property type="entry name" value="BP450"/>
</dbReference>